<dbReference type="Proteomes" id="UP000000692">
    <property type="component" value="Chromosome"/>
</dbReference>
<dbReference type="SUPFAM" id="SSF54593">
    <property type="entry name" value="Glyoxalase/Bleomycin resistance protein/Dihydroxybiphenyl dioxygenase"/>
    <property type="match status" value="1"/>
</dbReference>
<dbReference type="InterPro" id="IPR029058">
    <property type="entry name" value="AB_hydrolase_fold"/>
</dbReference>
<organism evidence="2 3">
    <name type="scientific">Ketogulonicigenium vulgare (strain WSH-001)</name>
    <dbReference type="NCBI Taxonomy" id="759362"/>
    <lineage>
        <taxon>Bacteria</taxon>
        <taxon>Pseudomonadati</taxon>
        <taxon>Pseudomonadota</taxon>
        <taxon>Alphaproteobacteria</taxon>
        <taxon>Rhodobacterales</taxon>
        <taxon>Roseobacteraceae</taxon>
        <taxon>Ketogulonicigenium</taxon>
    </lineage>
</organism>
<gene>
    <name evidence="2" type="ordered locus">KVU_0465</name>
</gene>
<evidence type="ECO:0000313" key="2">
    <source>
        <dbReference type="EMBL" id="AEM40303.1"/>
    </source>
</evidence>
<dbReference type="eggNOG" id="COG0346">
    <property type="taxonomic scope" value="Bacteria"/>
</dbReference>
<dbReference type="Pfam" id="PF02230">
    <property type="entry name" value="Abhydrolase_2"/>
    <property type="match status" value="1"/>
</dbReference>
<dbReference type="OrthoDB" id="9785698at2"/>
<dbReference type="GO" id="GO:0016787">
    <property type="term" value="F:hydrolase activity"/>
    <property type="evidence" value="ECO:0007669"/>
    <property type="project" value="InterPro"/>
</dbReference>
<keyword evidence="3" id="KW-1185">Reference proteome</keyword>
<dbReference type="PANTHER" id="PTHR36110">
    <property type="entry name" value="RING-CLEAVING DIOXYGENASE MHQE-RELATED"/>
    <property type="match status" value="1"/>
</dbReference>
<feature type="domain" description="VOC" evidence="1">
    <location>
        <begin position="4"/>
        <end position="129"/>
    </location>
</feature>
<dbReference type="InterPro" id="IPR052537">
    <property type="entry name" value="Extradiol_RC_dioxygenase"/>
</dbReference>
<dbReference type="Gene3D" id="3.40.50.1820">
    <property type="entry name" value="alpha/beta hydrolase"/>
    <property type="match status" value="1"/>
</dbReference>
<evidence type="ECO:0000313" key="3">
    <source>
        <dbReference type="Proteomes" id="UP000000692"/>
    </source>
</evidence>
<sequence>MTSGIHHVTAVTANVQRNVDFYAGFLALRLVKRTGGFEDAEQLHLFYGDQLASPGSLITFLVWPDGAHGRVGLGQVSEIAFAVPLASIGDWLQRAMAAGIPFTGPARELGEPVLRLRDPDGIIVKLVGTDLPADAPLPDPMAPTRIRAVTILTEDAEATGAFIARFGYSVALRDGPFIRMQSDRDVVDIRQSAGFVTGGPGAGIFDHVAFRAPDVDAVRQMRLDLRDHEGVTHVHDRKYFFSLYVREPAGTLIEYATDAPGFLLDERAEDLGSGLFLPDNALDRAADLQVMLPQFALPGAPRRPIRTLDFSHRFYDPADPDGSVIVLLHGSGGTEADLMPIAAAANPRATLIALRGRATEEGSLRWFRRFGAGQYDQADIRAEAAAFAAFMEDLRTGYGIAISDVTFLGYSNGANFIAAAMRLYPQLATRTVLLRAAEVLEGAPAVALDHVPITLILGRDDSFLPEGQRLAAALEAAGAQVQVTLLPAGHGLDPHEAAAVAEAFSGAVPSDAPQS</sequence>
<protein>
    <submittedName>
        <fullName evidence="2">Putative glyoxalase/bleomycin resistance protein/dioxygenase protein</fullName>
    </submittedName>
</protein>
<dbReference type="Gene3D" id="3.10.180.10">
    <property type="entry name" value="2,3-Dihydroxybiphenyl 1,2-Dioxygenase, domain 1"/>
    <property type="match status" value="2"/>
</dbReference>
<dbReference type="AlphaFoldDB" id="F9YAD0"/>
<feature type="domain" description="VOC" evidence="1">
    <location>
        <begin position="145"/>
        <end position="258"/>
    </location>
</feature>
<reference evidence="2 3" key="1">
    <citation type="journal article" date="2011" name="J. Bacteriol.">
        <title>Complete genome sequence of the industrial strain Ketogulonicigenium vulgare WSH-001.</title>
        <authorList>
            <person name="Liu L."/>
            <person name="Li Y."/>
            <person name="Zhang J."/>
            <person name="Zhou Z."/>
            <person name="Liu J."/>
            <person name="Li X."/>
            <person name="Zhou J."/>
            <person name="Du G."/>
            <person name="Wang L."/>
            <person name="Chen J."/>
        </authorList>
    </citation>
    <scope>NUCLEOTIDE SEQUENCE [LARGE SCALE GENOMIC DNA]</scope>
    <source>
        <strain evidence="2 3">WSH-001</strain>
    </source>
</reference>
<proteinExistence type="predicted"/>
<evidence type="ECO:0000259" key="1">
    <source>
        <dbReference type="PROSITE" id="PS51819"/>
    </source>
</evidence>
<dbReference type="InterPro" id="IPR037523">
    <property type="entry name" value="VOC_core"/>
</dbReference>
<keyword evidence="2" id="KW-0560">Oxidoreductase</keyword>
<dbReference type="InterPro" id="IPR004360">
    <property type="entry name" value="Glyas_Fos-R_dOase_dom"/>
</dbReference>
<dbReference type="eggNOG" id="COG0400">
    <property type="taxonomic scope" value="Bacteria"/>
</dbReference>
<dbReference type="SUPFAM" id="SSF53474">
    <property type="entry name" value="alpha/beta-Hydrolases"/>
    <property type="match status" value="1"/>
</dbReference>
<dbReference type="RefSeq" id="WP_014537550.1">
    <property type="nucleotide sequence ID" value="NC_017384.1"/>
</dbReference>
<dbReference type="HOGENOM" id="CLU_035976_1_0_5"/>
<dbReference type="Pfam" id="PF00903">
    <property type="entry name" value="Glyoxalase"/>
    <property type="match status" value="1"/>
</dbReference>
<dbReference type="EMBL" id="CP002018">
    <property type="protein sequence ID" value="AEM40303.1"/>
    <property type="molecule type" value="Genomic_DNA"/>
</dbReference>
<dbReference type="InterPro" id="IPR029068">
    <property type="entry name" value="Glyas_Bleomycin-R_OHBP_Dase"/>
</dbReference>
<dbReference type="PATRIC" id="fig|759362.5.peg.485"/>
<dbReference type="PROSITE" id="PS51819">
    <property type="entry name" value="VOC"/>
    <property type="match status" value="2"/>
</dbReference>
<dbReference type="InterPro" id="IPR003140">
    <property type="entry name" value="PLipase/COase/thioEstase"/>
</dbReference>
<name>F9YAD0_KETVW</name>
<accession>F9YAD0</accession>
<keyword evidence="2" id="KW-0223">Dioxygenase</keyword>
<dbReference type="KEGG" id="kvl:KVU_0465"/>
<dbReference type="GO" id="GO:0051213">
    <property type="term" value="F:dioxygenase activity"/>
    <property type="evidence" value="ECO:0007669"/>
    <property type="project" value="UniProtKB-KW"/>
</dbReference>
<dbReference type="PANTHER" id="PTHR36110:SF2">
    <property type="entry name" value="RING-CLEAVING DIOXYGENASE MHQE-RELATED"/>
    <property type="match status" value="1"/>
</dbReference>